<dbReference type="AlphaFoldDB" id="A0A6C1DQX2"/>
<evidence type="ECO:0000256" key="3">
    <source>
        <dbReference type="ARBA" id="ARBA00022692"/>
    </source>
</evidence>
<feature type="transmembrane region" description="Helical" evidence="6">
    <location>
        <begin position="78"/>
        <end position="100"/>
    </location>
</feature>
<organism evidence="7 8">
    <name type="scientific">Saccharomyces pastorianus</name>
    <name type="common">Lager yeast</name>
    <name type="synonym">Saccharomyces cerevisiae x Saccharomyces eubayanus</name>
    <dbReference type="NCBI Taxonomy" id="27292"/>
    <lineage>
        <taxon>Eukaryota</taxon>
        <taxon>Fungi</taxon>
        <taxon>Dikarya</taxon>
        <taxon>Ascomycota</taxon>
        <taxon>Saccharomycotina</taxon>
        <taxon>Saccharomycetes</taxon>
        <taxon>Saccharomycetales</taxon>
        <taxon>Saccharomycetaceae</taxon>
        <taxon>Saccharomyces</taxon>
    </lineage>
</organism>
<dbReference type="EMBL" id="CP048986">
    <property type="protein sequence ID" value="QID79275.1"/>
    <property type="molecule type" value="Genomic_DNA"/>
</dbReference>
<dbReference type="Pfam" id="PF04479">
    <property type="entry name" value="RTA1"/>
    <property type="match status" value="1"/>
</dbReference>
<comment type="similarity">
    <text evidence="2">Belongs to the lipid-translocating exporter (LTE) (TC 9.A.26.1) family.</text>
</comment>
<name>A0A6C1DQX2_SACPS</name>
<dbReference type="PANTHER" id="PTHR31465">
    <property type="entry name" value="PROTEIN RTA1-RELATED"/>
    <property type="match status" value="1"/>
</dbReference>
<comment type="subcellular location">
    <subcellularLocation>
        <location evidence="1">Membrane</location>
        <topology evidence="1">Multi-pass membrane protein</topology>
    </subcellularLocation>
</comment>
<keyword evidence="5 6" id="KW-0472">Membrane</keyword>
<evidence type="ECO:0000256" key="5">
    <source>
        <dbReference type="ARBA" id="ARBA00023136"/>
    </source>
</evidence>
<feature type="transmembrane region" description="Helical" evidence="6">
    <location>
        <begin position="267"/>
        <end position="292"/>
    </location>
</feature>
<protein>
    <submittedName>
        <fullName evidence="7">Protoporphyrin uptake protein 1</fullName>
    </submittedName>
</protein>
<evidence type="ECO:0000313" key="8">
    <source>
        <dbReference type="Proteomes" id="UP000501346"/>
    </source>
</evidence>
<dbReference type="GO" id="GO:0016020">
    <property type="term" value="C:membrane"/>
    <property type="evidence" value="ECO:0007669"/>
    <property type="project" value="UniProtKB-SubCell"/>
</dbReference>
<dbReference type="PANTHER" id="PTHR31465:SF1">
    <property type="entry name" value="PROTEIN RTA1-RELATED"/>
    <property type="match status" value="1"/>
</dbReference>
<accession>A0A6C1DQX2</accession>
<feature type="transmembrane region" description="Helical" evidence="6">
    <location>
        <begin position="228"/>
        <end position="247"/>
    </location>
</feature>
<evidence type="ECO:0000313" key="7">
    <source>
        <dbReference type="EMBL" id="QID79275.1"/>
    </source>
</evidence>
<gene>
    <name evidence="7" type="primary">PUG1</name>
    <name evidence="7" type="ORF">GRS66_001527</name>
</gene>
<evidence type="ECO:0000256" key="2">
    <source>
        <dbReference type="ARBA" id="ARBA00009969"/>
    </source>
</evidence>
<keyword evidence="8" id="KW-1185">Reference proteome</keyword>
<evidence type="ECO:0000256" key="1">
    <source>
        <dbReference type="ARBA" id="ARBA00004141"/>
    </source>
</evidence>
<keyword evidence="4 6" id="KW-1133">Transmembrane helix</keyword>
<feature type="transmembrane region" description="Helical" evidence="6">
    <location>
        <begin position="20"/>
        <end position="42"/>
    </location>
</feature>
<keyword evidence="3 6" id="KW-0812">Transmembrane</keyword>
<dbReference type="OrthoDB" id="3358017at2759"/>
<evidence type="ECO:0000256" key="4">
    <source>
        <dbReference type="ARBA" id="ARBA00022989"/>
    </source>
</evidence>
<dbReference type="Proteomes" id="UP000501346">
    <property type="component" value="Chromosome ScV"/>
</dbReference>
<dbReference type="InterPro" id="IPR007568">
    <property type="entry name" value="RTA1"/>
</dbReference>
<reference evidence="7 8" key="1">
    <citation type="journal article" date="2019" name="BMC Genomics">
        <title>Chromosome level assembly and comparative genome analysis confirm lager-brewing yeasts originated from a single hybridization.</title>
        <authorList>
            <person name="Salazar A.N."/>
            <person name="Gorter de Vries A.R."/>
            <person name="van den Broek M."/>
            <person name="Brouwers N."/>
            <person name="de la Torre Cortes P."/>
            <person name="Kuijpers N.G.A."/>
            <person name="Daran J.G."/>
            <person name="Abeel T."/>
        </authorList>
    </citation>
    <scope>NUCLEOTIDE SEQUENCE [LARGE SCALE GENOMIC DNA]</scope>
    <source>
        <strain evidence="7 8">CBS 1483</strain>
    </source>
</reference>
<proteinExistence type="inferred from homology"/>
<evidence type="ECO:0000256" key="6">
    <source>
        <dbReference type="SAM" id="Phobius"/>
    </source>
</evidence>
<feature type="transmembrane region" description="Helical" evidence="6">
    <location>
        <begin position="145"/>
        <end position="167"/>
    </location>
</feature>
<feature type="transmembrane region" description="Helical" evidence="6">
    <location>
        <begin position="187"/>
        <end position="207"/>
    </location>
</feature>
<feature type="transmembrane region" description="Helical" evidence="6">
    <location>
        <begin position="112"/>
        <end position="133"/>
    </location>
</feature>
<sequence length="303" mass="33733">MSTTDSGFVLYHYTPSKAAAIVFVVLFIIMTVIFAVQTLYAARKSSKALKNNPFESSDDKVDSLEDAEYKQLKITPTVFAFIPFFTGCIMEAVGYIGRALSSSNPERTTPYIIQSVLLLVAPALIAATIYMIFGRLLHVMRCQSLILISARFGTTFFVVGDVFSFFLQAAGGGLMSKAGSTKTGSGLITAGLFVQVIFFGFFIINEIRFTVNVKRRCLFYEDISRKWIFVNATLLLSSMLILLRSIVRIVEFIQGFNGYIISHEYFIYVFDAVPMLLVIIAFSVGSFFGNVFDVIKECQTLSN</sequence>